<evidence type="ECO:0000259" key="2">
    <source>
        <dbReference type="Pfam" id="PF07715"/>
    </source>
</evidence>
<dbReference type="InterPro" id="IPR012910">
    <property type="entry name" value="Plug_dom"/>
</dbReference>
<dbReference type="SUPFAM" id="SSF56935">
    <property type="entry name" value="Porins"/>
    <property type="match status" value="1"/>
</dbReference>
<dbReference type="Gene3D" id="2.170.130.10">
    <property type="entry name" value="TonB-dependent receptor, plug domain"/>
    <property type="match status" value="1"/>
</dbReference>
<gene>
    <name evidence="3" type="ORF">ACFQ1M_08235</name>
</gene>
<protein>
    <submittedName>
        <fullName evidence="3">TonB-dependent receptor</fullName>
    </submittedName>
</protein>
<feature type="signal peptide" evidence="1">
    <location>
        <begin position="1"/>
        <end position="19"/>
    </location>
</feature>
<dbReference type="InterPro" id="IPR037066">
    <property type="entry name" value="Plug_dom_sf"/>
</dbReference>
<dbReference type="RefSeq" id="WP_386406654.1">
    <property type="nucleotide sequence ID" value="NZ_JBHTJH010000004.1"/>
</dbReference>
<evidence type="ECO:0000256" key="1">
    <source>
        <dbReference type="SAM" id="SignalP"/>
    </source>
</evidence>
<dbReference type="EMBL" id="JBHTJH010000004">
    <property type="protein sequence ID" value="MFD0862195.1"/>
    <property type="molecule type" value="Genomic_DNA"/>
</dbReference>
<organism evidence="3 4">
    <name type="scientific">Sungkyunkwania multivorans</name>
    <dbReference type="NCBI Taxonomy" id="1173618"/>
    <lineage>
        <taxon>Bacteria</taxon>
        <taxon>Pseudomonadati</taxon>
        <taxon>Bacteroidota</taxon>
        <taxon>Flavobacteriia</taxon>
        <taxon>Flavobacteriales</taxon>
        <taxon>Flavobacteriaceae</taxon>
        <taxon>Sungkyunkwania</taxon>
    </lineage>
</organism>
<keyword evidence="4" id="KW-1185">Reference proteome</keyword>
<reference evidence="4" key="1">
    <citation type="journal article" date="2019" name="Int. J. Syst. Evol. Microbiol.">
        <title>The Global Catalogue of Microorganisms (GCM) 10K type strain sequencing project: providing services to taxonomists for standard genome sequencing and annotation.</title>
        <authorList>
            <consortium name="The Broad Institute Genomics Platform"/>
            <consortium name="The Broad Institute Genome Sequencing Center for Infectious Disease"/>
            <person name="Wu L."/>
            <person name="Ma J."/>
        </authorList>
    </citation>
    <scope>NUCLEOTIDE SEQUENCE [LARGE SCALE GENOMIC DNA]</scope>
    <source>
        <strain evidence="4">CCUG 62952</strain>
    </source>
</reference>
<keyword evidence="3" id="KW-0675">Receptor</keyword>
<evidence type="ECO:0000313" key="4">
    <source>
        <dbReference type="Proteomes" id="UP001596978"/>
    </source>
</evidence>
<sequence length="176" mass="19182">MKRLTSLLILCLLAGSAFGQDQKVKTRTAPLKVFIVDKPKALTPGVNLVTTDGQLVQVNNSHCPVTTVTLCCPTISWAAKLPFTTYQISSQEFNLVTQQDIYNALRAKVPSIRIADQPLPVGRPVISMRNSVDTILLIDGVRYDLSVLNSLNPTDIESITVAPNNAALTYFLGNKN</sequence>
<accession>A0ABW3CXF7</accession>
<proteinExistence type="predicted"/>
<dbReference type="Proteomes" id="UP001596978">
    <property type="component" value="Unassembled WGS sequence"/>
</dbReference>
<name>A0ABW3CXF7_9FLAO</name>
<dbReference type="Pfam" id="PF07715">
    <property type="entry name" value="Plug"/>
    <property type="match status" value="1"/>
</dbReference>
<comment type="caution">
    <text evidence="3">The sequence shown here is derived from an EMBL/GenBank/DDBJ whole genome shotgun (WGS) entry which is preliminary data.</text>
</comment>
<feature type="domain" description="TonB-dependent receptor plug" evidence="2">
    <location>
        <begin position="80"/>
        <end position="170"/>
    </location>
</feature>
<keyword evidence="1" id="KW-0732">Signal</keyword>
<feature type="chain" id="PRO_5045339376" evidence="1">
    <location>
        <begin position="20"/>
        <end position="176"/>
    </location>
</feature>
<evidence type="ECO:0000313" key="3">
    <source>
        <dbReference type="EMBL" id="MFD0862195.1"/>
    </source>
</evidence>